<dbReference type="SMART" id="SM00116">
    <property type="entry name" value="CBS"/>
    <property type="match status" value="4"/>
</dbReference>
<keyword evidence="1" id="KW-0677">Repeat</keyword>
<feature type="region of interest" description="Disordered" evidence="4">
    <location>
        <begin position="361"/>
        <end position="387"/>
    </location>
</feature>
<evidence type="ECO:0000256" key="3">
    <source>
        <dbReference type="PROSITE-ProRule" id="PRU00703"/>
    </source>
</evidence>
<evidence type="ECO:0000259" key="5">
    <source>
        <dbReference type="PROSITE" id="PS51371"/>
    </source>
</evidence>
<feature type="compositionally biased region" description="Basic residues" evidence="4">
    <location>
        <begin position="368"/>
        <end position="377"/>
    </location>
</feature>
<dbReference type="STRING" id="361077.A0A151ZJS4"/>
<dbReference type="Pfam" id="PF00571">
    <property type="entry name" value="CBS"/>
    <property type="match status" value="4"/>
</dbReference>
<evidence type="ECO:0000256" key="4">
    <source>
        <dbReference type="SAM" id="MobiDB-lite"/>
    </source>
</evidence>
<reference evidence="6 7" key="1">
    <citation type="submission" date="2015-12" db="EMBL/GenBank/DDBJ databases">
        <title>Dictyostelia acquired genes for synthesis and detection of signals that induce cell-type specialization by lateral gene transfer from prokaryotes.</title>
        <authorList>
            <person name="Gloeckner G."/>
            <person name="Schaap P."/>
        </authorList>
    </citation>
    <scope>NUCLEOTIDE SEQUENCE [LARGE SCALE GENOMIC DNA]</scope>
    <source>
        <strain evidence="6 7">TK</strain>
    </source>
</reference>
<proteinExistence type="predicted"/>
<evidence type="ECO:0000313" key="7">
    <source>
        <dbReference type="Proteomes" id="UP000076078"/>
    </source>
</evidence>
<dbReference type="Gene3D" id="3.10.580.10">
    <property type="entry name" value="CBS-domain"/>
    <property type="match status" value="2"/>
</dbReference>
<dbReference type="AlphaFoldDB" id="A0A151ZJS4"/>
<dbReference type="Proteomes" id="UP000076078">
    <property type="component" value="Unassembled WGS sequence"/>
</dbReference>
<dbReference type="PROSITE" id="PS51371">
    <property type="entry name" value="CBS"/>
    <property type="match status" value="3"/>
</dbReference>
<keyword evidence="7" id="KW-1185">Reference proteome</keyword>
<dbReference type="PANTHER" id="PTHR13780">
    <property type="entry name" value="AMP-ACTIVATED PROTEIN KINASE, GAMMA REGULATORY SUBUNIT"/>
    <property type="match status" value="1"/>
</dbReference>
<dbReference type="OMA" id="FYGMIDL"/>
<feature type="domain" description="CBS" evidence="5">
    <location>
        <begin position="272"/>
        <end position="328"/>
    </location>
</feature>
<protein>
    <submittedName>
        <fullName evidence="6">CBS (Cystathionine-beta-synthase) domain-containing protein</fullName>
    </submittedName>
</protein>
<gene>
    <name evidence="6" type="ORF">DLAC_04339</name>
</gene>
<dbReference type="OrthoDB" id="449052at2759"/>
<dbReference type="InParanoid" id="A0A151ZJS4"/>
<dbReference type="InterPro" id="IPR046342">
    <property type="entry name" value="CBS_dom_sf"/>
</dbReference>
<dbReference type="SUPFAM" id="SSF54631">
    <property type="entry name" value="CBS-domain pair"/>
    <property type="match status" value="2"/>
</dbReference>
<feature type="compositionally biased region" description="Low complexity" evidence="4">
    <location>
        <begin position="378"/>
        <end position="387"/>
    </location>
</feature>
<name>A0A151ZJS4_TIELA</name>
<organism evidence="6 7">
    <name type="scientific">Tieghemostelium lacteum</name>
    <name type="common">Slime mold</name>
    <name type="synonym">Dictyostelium lacteum</name>
    <dbReference type="NCBI Taxonomy" id="361077"/>
    <lineage>
        <taxon>Eukaryota</taxon>
        <taxon>Amoebozoa</taxon>
        <taxon>Evosea</taxon>
        <taxon>Eumycetozoa</taxon>
        <taxon>Dictyostelia</taxon>
        <taxon>Dictyosteliales</taxon>
        <taxon>Raperosteliaceae</taxon>
        <taxon>Tieghemostelium</taxon>
    </lineage>
</organism>
<dbReference type="PANTHER" id="PTHR13780:SF36">
    <property type="entry name" value="CBS DOMAIN-CONTAINING PROTEIN"/>
    <property type="match status" value="1"/>
</dbReference>
<feature type="domain" description="CBS" evidence="5">
    <location>
        <begin position="131"/>
        <end position="190"/>
    </location>
</feature>
<evidence type="ECO:0000313" key="6">
    <source>
        <dbReference type="EMBL" id="KYQ94064.1"/>
    </source>
</evidence>
<feature type="domain" description="CBS" evidence="5">
    <location>
        <begin position="47"/>
        <end position="106"/>
    </location>
</feature>
<accession>A0A151ZJS4</accession>
<dbReference type="CDD" id="cd02205">
    <property type="entry name" value="CBS_pair_SF"/>
    <property type="match status" value="2"/>
</dbReference>
<dbReference type="InterPro" id="IPR050511">
    <property type="entry name" value="AMPK_gamma/SDS23_families"/>
</dbReference>
<evidence type="ECO:0000256" key="1">
    <source>
        <dbReference type="ARBA" id="ARBA00022737"/>
    </source>
</evidence>
<comment type="caution">
    <text evidence="6">The sequence shown here is derived from an EMBL/GenBank/DDBJ whole genome shotgun (WGS) entry which is preliminary data.</text>
</comment>
<dbReference type="EMBL" id="LODT01000022">
    <property type="protein sequence ID" value="KYQ94064.1"/>
    <property type="molecule type" value="Genomic_DNA"/>
</dbReference>
<evidence type="ECO:0000256" key="2">
    <source>
        <dbReference type="ARBA" id="ARBA00023122"/>
    </source>
</evidence>
<dbReference type="InterPro" id="IPR000644">
    <property type="entry name" value="CBS_dom"/>
</dbReference>
<sequence>MNTTNTKDLNEFILQLTNTSLGQFKHDNLLKKRKVNKNSDVHSGESFKKEIICAHRDDSIESIYNKLINNQILSCPVLRQNDVFYGMIDLFDIIKFIVDEVGKNKFKNLNSLFDSEIFKNKTVGQLMEYPYGKSIKFAKLHPSSSVFSAFETLSQQGINRIVVVDEQSEVTDIITQYDIVRYIYDNKHLLGENKRQQKLSEFLSSNQYVMSITENEDLIDAFRLIKIVGVGGVAIIEPDGTLVGNISASDIKVLGKHAESWKKLFEPVKQFVDGDPITCSEDNTLEDILSIFHTKNIHRVYIVDISFKTLGVISLRDLIKELLPLHSSTIIPESFYENLAKSSTKLDYQESFDKTEIQTEKSIEGDLRHKKPHHHHTTTSTSGSATK</sequence>
<keyword evidence="2 3" id="KW-0129">CBS domain</keyword>